<dbReference type="EMBL" id="CAADRA010007392">
    <property type="protein sequence ID" value="VFU00805.1"/>
    <property type="molecule type" value="Genomic_DNA"/>
</dbReference>
<dbReference type="Pfam" id="PF04117">
    <property type="entry name" value="Mpv17_PMP22"/>
    <property type="match status" value="1"/>
</dbReference>
<keyword evidence="4 6" id="KW-1133">Transmembrane helix</keyword>
<evidence type="ECO:0000313" key="8">
    <source>
        <dbReference type="EMBL" id="VFU00805.1"/>
    </source>
</evidence>
<dbReference type="OrthoDB" id="860at2759"/>
<evidence type="ECO:0000313" key="7">
    <source>
        <dbReference type="EMBL" id="KAF0683779.1"/>
    </source>
</evidence>
<evidence type="ECO:0000256" key="5">
    <source>
        <dbReference type="ARBA" id="ARBA00023136"/>
    </source>
</evidence>
<sequence length="180" mass="20531">MIFAIDVVQEYWAKYQDELREKPLQTKAATSAAMGVCGEVLAHTLKKKPIYTVSFRRMLAFGLYGGVVTGPIMHYWYGFLERMRSGGNKLTPTQKLLMDRLLLTPPFVALTILMLGVLNGASATAARANLRAVYWTTLLMNWKVWTFTQWLSFNYVPPHFRVLWGNAVAVWWNCYLSLSA</sequence>
<proteinExistence type="inferred from homology"/>
<reference evidence="8 9" key="1">
    <citation type="submission" date="2019-03" db="EMBL/GenBank/DDBJ databases">
        <authorList>
            <person name="Gaulin E."/>
            <person name="Dumas B."/>
        </authorList>
    </citation>
    <scope>NUCLEOTIDE SEQUENCE [LARGE SCALE GENOMIC DNA]</scope>
    <source>
        <strain evidence="8">CBS 568.67</strain>
    </source>
</reference>
<name>A0A485LPX3_9STRA</name>
<dbReference type="PANTHER" id="PTHR11266">
    <property type="entry name" value="PEROXISOMAL MEMBRANE PROTEIN 2, PXMP2 MPV17"/>
    <property type="match status" value="1"/>
</dbReference>
<evidence type="ECO:0000256" key="1">
    <source>
        <dbReference type="ARBA" id="ARBA00004141"/>
    </source>
</evidence>
<evidence type="ECO:0000256" key="2">
    <source>
        <dbReference type="ARBA" id="ARBA00006824"/>
    </source>
</evidence>
<evidence type="ECO:0000256" key="6">
    <source>
        <dbReference type="RuleBase" id="RU363053"/>
    </source>
</evidence>
<evidence type="ECO:0000313" key="9">
    <source>
        <dbReference type="Proteomes" id="UP000332933"/>
    </source>
</evidence>
<dbReference type="GO" id="GO:0005778">
    <property type="term" value="C:peroxisomal membrane"/>
    <property type="evidence" value="ECO:0007669"/>
    <property type="project" value="TreeGrafter"/>
</dbReference>
<feature type="transmembrane region" description="Helical" evidence="6">
    <location>
        <begin position="97"/>
        <end position="120"/>
    </location>
</feature>
<dbReference type="EMBL" id="VJMH01007366">
    <property type="protein sequence ID" value="KAF0683779.1"/>
    <property type="molecule type" value="Genomic_DNA"/>
</dbReference>
<keyword evidence="3 6" id="KW-0812">Transmembrane</keyword>
<keyword evidence="9" id="KW-1185">Reference proteome</keyword>
<dbReference type="AlphaFoldDB" id="A0A485LPX3"/>
<organism evidence="8 9">
    <name type="scientific">Aphanomyces stellatus</name>
    <dbReference type="NCBI Taxonomy" id="120398"/>
    <lineage>
        <taxon>Eukaryota</taxon>
        <taxon>Sar</taxon>
        <taxon>Stramenopiles</taxon>
        <taxon>Oomycota</taxon>
        <taxon>Saprolegniomycetes</taxon>
        <taxon>Saprolegniales</taxon>
        <taxon>Verrucalvaceae</taxon>
        <taxon>Aphanomyces</taxon>
    </lineage>
</organism>
<comment type="subcellular location">
    <subcellularLocation>
        <location evidence="1">Membrane</location>
        <topology evidence="1">Multi-pass membrane protein</topology>
    </subcellularLocation>
</comment>
<protein>
    <submittedName>
        <fullName evidence="8">Aste57867_24163 protein</fullName>
    </submittedName>
</protein>
<dbReference type="Proteomes" id="UP000332933">
    <property type="component" value="Unassembled WGS sequence"/>
</dbReference>
<dbReference type="PANTHER" id="PTHR11266:SF80">
    <property type="entry name" value="PEROXISOMAL MEMBRANE PROTEIN 2"/>
    <property type="match status" value="1"/>
</dbReference>
<reference evidence="7" key="2">
    <citation type="submission" date="2019-06" db="EMBL/GenBank/DDBJ databases">
        <title>Genomics analysis of Aphanomyces spp. identifies a new class of oomycete effector associated with host adaptation.</title>
        <authorList>
            <person name="Gaulin E."/>
        </authorList>
    </citation>
    <scope>NUCLEOTIDE SEQUENCE</scope>
    <source>
        <strain evidence="7">CBS 578.67</strain>
    </source>
</reference>
<evidence type="ECO:0000256" key="4">
    <source>
        <dbReference type="ARBA" id="ARBA00022989"/>
    </source>
</evidence>
<gene>
    <name evidence="8" type="primary">Aste57867_24163</name>
    <name evidence="7" type="ORF">As57867_024089</name>
    <name evidence="8" type="ORF">ASTE57867_24163</name>
</gene>
<keyword evidence="5 6" id="KW-0472">Membrane</keyword>
<accession>A0A485LPX3</accession>
<feature type="transmembrane region" description="Helical" evidence="6">
    <location>
        <begin position="58"/>
        <end position="77"/>
    </location>
</feature>
<evidence type="ECO:0000256" key="3">
    <source>
        <dbReference type="ARBA" id="ARBA00022692"/>
    </source>
</evidence>
<comment type="similarity">
    <text evidence="2 6">Belongs to the peroxisomal membrane protein PXMP2/4 family.</text>
</comment>
<dbReference type="InterPro" id="IPR007248">
    <property type="entry name" value="Mpv17_PMP22"/>
</dbReference>